<organism evidence="2 3">
    <name type="scientific">Consotaella salsifontis</name>
    <dbReference type="NCBI Taxonomy" id="1365950"/>
    <lineage>
        <taxon>Bacteria</taxon>
        <taxon>Pseudomonadati</taxon>
        <taxon>Pseudomonadota</taxon>
        <taxon>Alphaproteobacteria</taxon>
        <taxon>Hyphomicrobiales</taxon>
        <taxon>Aurantimonadaceae</taxon>
        <taxon>Consotaella</taxon>
    </lineage>
</organism>
<feature type="transmembrane region" description="Helical" evidence="1">
    <location>
        <begin position="292"/>
        <end position="314"/>
    </location>
</feature>
<evidence type="ECO:0000256" key="1">
    <source>
        <dbReference type="SAM" id="Phobius"/>
    </source>
</evidence>
<dbReference type="InterPro" id="IPR016833">
    <property type="entry name" value="Put_Na-Bile_cotransptr"/>
</dbReference>
<feature type="transmembrane region" description="Helical" evidence="1">
    <location>
        <begin position="34"/>
        <end position="56"/>
    </location>
</feature>
<protein>
    <submittedName>
        <fullName evidence="2">Solute carrier family 10 (Sodium/bile acid cotransporter), member 7</fullName>
    </submittedName>
</protein>
<dbReference type="EMBL" id="FUXL01000023">
    <property type="protein sequence ID" value="SKA37681.1"/>
    <property type="molecule type" value="Genomic_DNA"/>
</dbReference>
<dbReference type="Pfam" id="PF13593">
    <property type="entry name" value="SBF_like"/>
    <property type="match status" value="1"/>
</dbReference>
<feature type="transmembrane region" description="Helical" evidence="1">
    <location>
        <begin position="68"/>
        <end position="87"/>
    </location>
</feature>
<gene>
    <name evidence="2" type="ORF">SAMN05428963_12311</name>
</gene>
<dbReference type="OrthoDB" id="9792271at2"/>
<dbReference type="RefSeq" id="WP_078710351.1">
    <property type="nucleotide sequence ID" value="NZ_FUXL01000023.1"/>
</dbReference>
<dbReference type="InterPro" id="IPR038770">
    <property type="entry name" value="Na+/solute_symporter_sf"/>
</dbReference>
<evidence type="ECO:0000313" key="2">
    <source>
        <dbReference type="EMBL" id="SKA37681.1"/>
    </source>
</evidence>
<keyword evidence="1" id="KW-0472">Membrane</keyword>
<feature type="transmembrane region" description="Helical" evidence="1">
    <location>
        <begin position="165"/>
        <end position="183"/>
    </location>
</feature>
<proteinExistence type="predicted"/>
<dbReference type="AlphaFoldDB" id="A0A1T4TBH5"/>
<dbReference type="Proteomes" id="UP000190135">
    <property type="component" value="Unassembled WGS sequence"/>
</dbReference>
<feature type="transmembrane region" description="Helical" evidence="1">
    <location>
        <begin position="229"/>
        <end position="252"/>
    </location>
</feature>
<dbReference type="GO" id="GO:0005886">
    <property type="term" value="C:plasma membrane"/>
    <property type="evidence" value="ECO:0007669"/>
    <property type="project" value="TreeGrafter"/>
</dbReference>
<reference evidence="2 3" key="1">
    <citation type="submission" date="2017-02" db="EMBL/GenBank/DDBJ databases">
        <authorList>
            <person name="Peterson S.W."/>
        </authorList>
    </citation>
    <scope>NUCLEOTIDE SEQUENCE [LARGE SCALE GENOMIC DNA]</scope>
    <source>
        <strain evidence="2 3">USBA 369</strain>
    </source>
</reference>
<dbReference type="Gene3D" id="1.20.1530.20">
    <property type="match status" value="1"/>
</dbReference>
<keyword evidence="1" id="KW-0812">Transmembrane</keyword>
<keyword evidence="1" id="KW-1133">Transmembrane helix</keyword>
<dbReference type="STRING" id="1365950.SAMN05428963_12311"/>
<dbReference type="PANTHER" id="PTHR18640:SF5">
    <property type="entry name" value="SODIUM_BILE ACID COTRANSPORTER 7"/>
    <property type="match status" value="1"/>
</dbReference>
<sequence length="337" mass="36274">MSRWKVDGFVVALAAVVVAALIFPEPGRTDGPLHWELLTTYGVCIVFFLYGLTLAPERLKQGVTRWKAHLLVVLTTFGLFPLVVLAGEAAFPNALPDPAMIGFFYVAALPSTVSSSVAMVSLARGDVAVAIFNATLSSILAVFATPALMAWYLQSTGVPVPLLPTVLKVVVLVLVPIVLGQIARRWLAGWAARNRTWIKLADRGTILAIVYGTFCDSMAEGLWKRTDPLTIIEIGVLSIALFFVVYVLTGVLTRLFGLSREDRIAAQFCGSKKSLATGVPLAPIIFAGRTDAGLIILPIMLFHFFQLLIVSVIATRHSHEAAAMEARSAEQATAVEG</sequence>
<dbReference type="PIRSF" id="PIRSF026166">
    <property type="entry name" value="UCP026166"/>
    <property type="match status" value="1"/>
</dbReference>
<name>A0A1T4TBH5_9HYPH</name>
<dbReference type="PANTHER" id="PTHR18640">
    <property type="entry name" value="SOLUTE CARRIER FAMILY 10 MEMBER 7"/>
    <property type="match status" value="1"/>
</dbReference>
<feature type="transmembrane region" description="Helical" evidence="1">
    <location>
        <begin position="99"/>
        <end position="120"/>
    </location>
</feature>
<evidence type="ECO:0000313" key="3">
    <source>
        <dbReference type="Proteomes" id="UP000190135"/>
    </source>
</evidence>
<feature type="transmembrane region" description="Helical" evidence="1">
    <location>
        <begin position="127"/>
        <end position="153"/>
    </location>
</feature>
<keyword evidence="3" id="KW-1185">Reference proteome</keyword>
<accession>A0A1T4TBH5</accession>